<feature type="binding site" evidence="5">
    <location>
        <begin position="93"/>
        <end position="96"/>
    </location>
    <ligand>
        <name>substrate</name>
    </ligand>
</feature>
<keyword evidence="5" id="KW-0460">Magnesium</keyword>
<dbReference type="EMBL" id="CP063849">
    <property type="protein sequence ID" value="QOY91933.1"/>
    <property type="molecule type" value="Genomic_DNA"/>
</dbReference>
<feature type="binding site" evidence="5">
    <location>
        <position position="115"/>
    </location>
    <ligand>
        <name>substrate</name>
    </ligand>
</feature>
<comment type="cofactor">
    <cofactor evidence="1">
        <name>a divalent metal cation</name>
        <dbReference type="ChEBI" id="CHEBI:60240"/>
    </cofactor>
</comment>
<evidence type="ECO:0000256" key="5">
    <source>
        <dbReference type="PIRSR" id="PIRSR605493-1"/>
    </source>
</evidence>
<dbReference type="Pfam" id="PF03737">
    <property type="entry name" value="RraA-like"/>
    <property type="match status" value="1"/>
</dbReference>
<dbReference type="AlphaFoldDB" id="A0A7S7NY43"/>
<accession>A0A7S7NY43</accession>
<feature type="binding site" evidence="5">
    <location>
        <position position="116"/>
    </location>
    <ligand>
        <name>Mg(2+)</name>
        <dbReference type="ChEBI" id="CHEBI:18420"/>
    </ligand>
</feature>
<protein>
    <recommendedName>
        <fullName evidence="2">Putative 4-hydroxy-4-methyl-2-oxoglutarate aldolase</fullName>
    </recommendedName>
    <alternativeName>
        <fullName evidence="3">Regulator of ribonuclease activity homolog</fullName>
    </alternativeName>
    <alternativeName>
        <fullName evidence="4">RraA-like protein</fullName>
    </alternativeName>
</protein>
<name>A0A7S7NY43_PALFE</name>
<evidence type="ECO:0000256" key="2">
    <source>
        <dbReference type="ARBA" id="ARBA00016549"/>
    </source>
</evidence>
<evidence type="ECO:0000313" key="7">
    <source>
        <dbReference type="Proteomes" id="UP000593892"/>
    </source>
</evidence>
<evidence type="ECO:0000256" key="1">
    <source>
        <dbReference type="ARBA" id="ARBA00001968"/>
    </source>
</evidence>
<dbReference type="GO" id="GO:0046872">
    <property type="term" value="F:metal ion binding"/>
    <property type="evidence" value="ECO:0007669"/>
    <property type="project" value="UniProtKB-KW"/>
</dbReference>
<dbReference type="Proteomes" id="UP000593892">
    <property type="component" value="Chromosome"/>
</dbReference>
<evidence type="ECO:0000256" key="4">
    <source>
        <dbReference type="ARBA" id="ARBA00030169"/>
    </source>
</evidence>
<evidence type="ECO:0000313" key="6">
    <source>
        <dbReference type="EMBL" id="QOY91933.1"/>
    </source>
</evidence>
<comment type="cofactor">
    <cofactor evidence="5">
        <name>Mg(2+)</name>
        <dbReference type="ChEBI" id="CHEBI:18420"/>
    </cofactor>
</comment>
<dbReference type="PANTHER" id="PTHR33254">
    <property type="entry name" value="4-HYDROXY-4-METHYL-2-OXOGLUTARATE ALDOLASE 3-RELATED"/>
    <property type="match status" value="1"/>
</dbReference>
<dbReference type="PANTHER" id="PTHR33254:SF4">
    <property type="entry name" value="4-HYDROXY-4-METHYL-2-OXOGLUTARATE ALDOLASE 3-RELATED"/>
    <property type="match status" value="1"/>
</dbReference>
<proteinExistence type="predicted"/>
<dbReference type="SUPFAM" id="SSF89562">
    <property type="entry name" value="RraA-like"/>
    <property type="match status" value="1"/>
</dbReference>
<organism evidence="6 7">
    <name type="scientific">Paludibaculum fermentans</name>
    <dbReference type="NCBI Taxonomy" id="1473598"/>
    <lineage>
        <taxon>Bacteria</taxon>
        <taxon>Pseudomonadati</taxon>
        <taxon>Acidobacteriota</taxon>
        <taxon>Terriglobia</taxon>
        <taxon>Bryobacterales</taxon>
        <taxon>Bryobacteraceae</taxon>
        <taxon>Paludibaculum</taxon>
    </lineage>
</organism>
<gene>
    <name evidence="6" type="ORF">IRI77_06415</name>
</gene>
<sequence length="215" mass="23327">MELFEHVEQNLYTAVLADALDELGFRQQAMRETIRPLSPDLVFAGWARTILCMDVYHLGENPYDIEIEAVDSLLPGEIAVVATGDSKRNAPWGELLSTAALSRGARGAVIDGLVRDVKKIQSLGFPVFATGIKPVDSRGRGLVVDYNIPVECQGVLVTPGDLVVADFDGVVVVPAAVVTEAVSMATDKVSRENHSRAELMNGMLLRQVYDKYGVL</sequence>
<keyword evidence="7" id="KW-1185">Reference proteome</keyword>
<evidence type="ECO:0000256" key="3">
    <source>
        <dbReference type="ARBA" id="ARBA00029596"/>
    </source>
</evidence>
<dbReference type="InterPro" id="IPR005493">
    <property type="entry name" value="RraA/RraA-like"/>
</dbReference>
<reference evidence="6 7" key="1">
    <citation type="submission" date="2020-10" db="EMBL/GenBank/DDBJ databases">
        <title>Complete genome sequence of Paludibaculum fermentans P105T, a facultatively anaerobic acidobacterium capable of dissimilatory Fe(III) reduction.</title>
        <authorList>
            <person name="Dedysh S.N."/>
            <person name="Beletsky A.V."/>
            <person name="Kulichevskaya I.S."/>
            <person name="Mardanov A.V."/>
            <person name="Ravin N.V."/>
        </authorList>
    </citation>
    <scope>NUCLEOTIDE SEQUENCE [LARGE SCALE GENOMIC DNA]</scope>
    <source>
        <strain evidence="6 7">P105</strain>
    </source>
</reference>
<keyword evidence="5" id="KW-0479">Metal-binding</keyword>
<dbReference type="KEGG" id="pfer:IRI77_06415"/>
<dbReference type="Gene3D" id="3.50.30.40">
    <property type="entry name" value="Ribonuclease E inhibitor RraA/RraA-like"/>
    <property type="match status" value="1"/>
</dbReference>
<dbReference type="InterPro" id="IPR036704">
    <property type="entry name" value="RraA/RraA-like_sf"/>
</dbReference>
<dbReference type="CDD" id="cd16841">
    <property type="entry name" value="RraA_family"/>
    <property type="match status" value="1"/>
</dbReference>